<accession>A0A3B5Y462</accession>
<evidence type="ECO:0000313" key="1">
    <source>
        <dbReference type="EnsemblPlants" id="TraesCS1A02G334600.1.cds1"/>
    </source>
</evidence>
<protein>
    <submittedName>
        <fullName evidence="1">Uncharacterized protein</fullName>
    </submittedName>
</protein>
<dbReference type="Gramene" id="TraesCAD_scaffold_032850_01G000200.1">
    <property type="protein sequence ID" value="TraesCAD_scaffold_032850_01G000200.1"/>
    <property type="gene ID" value="TraesCAD_scaffold_032850_01G000200"/>
</dbReference>
<dbReference type="EnsemblPlants" id="TraesCS1A02G334600.1">
    <property type="protein sequence ID" value="TraesCS1A02G334600.1.cds1"/>
    <property type="gene ID" value="TraesCS1A02G334600"/>
</dbReference>
<keyword evidence="2" id="KW-1185">Reference proteome</keyword>
<proteinExistence type="predicted"/>
<dbReference type="OMA" id="YDDECAM"/>
<dbReference type="AlphaFoldDB" id="A0A3B5Y462"/>
<evidence type="ECO:0000313" key="2">
    <source>
        <dbReference type="Proteomes" id="UP000019116"/>
    </source>
</evidence>
<reference evidence="1" key="2">
    <citation type="submission" date="2018-10" db="UniProtKB">
        <authorList>
            <consortium name="EnsemblPlants"/>
        </authorList>
    </citation>
    <scope>IDENTIFICATION</scope>
</reference>
<name>A0A3B5Y462_WHEAT</name>
<dbReference type="Gramene" id="TraesCS1A02G334600.1">
    <property type="protein sequence ID" value="TraesCS1A02G334600.1.cds1"/>
    <property type="gene ID" value="TraesCS1A02G334600"/>
</dbReference>
<organism evidence="1">
    <name type="scientific">Triticum aestivum</name>
    <name type="common">Wheat</name>
    <dbReference type="NCBI Taxonomy" id="4565"/>
    <lineage>
        <taxon>Eukaryota</taxon>
        <taxon>Viridiplantae</taxon>
        <taxon>Streptophyta</taxon>
        <taxon>Embryophyta</taxon>
        <taxon>Tracheophyta</taxon>
        <taxon>Spermatophyta</taxon>
        <taxon>Magnoliopsida</taxon>
        <taxon>Liliopsida</taxon>
        <taxon>Poales</taxon>
        <taxon>Poaceae</taxon>
        <taxon>BOP clade</taxon>
        <taxon>Pooideae</taxon>
        <taxon>Triticodae</taxon>
        <taxon>Triticeae</taxon>
        <taxon>Triticinae</taxon>
        <taxon>Triticum</taxon>
    </lineage>
</organism>
<sequence>MPVAQMAERLLCQRMGIIDEGQQLMEDAIGKFVDMFQGRLPDIAVSALRALFNLDYDLATAVEDALLKHGGEAGPELQATVEEIAGVSA</sequence>
<dbReference type="Proteomes" id="UP000019116">
    <property type="component" value="Chromosome 1A"/>
</dbReference>
<reference evidence="1" key="1">
    <citation type="submission" date="2018-08" db="EMBL/GenBank/DDBJ databases">
        <authorList>
            <person name="Rossello M."/>
        </authorList>
    </citation>
    <scope>NUCLEOTIDE SEQUENCE [LARGE SCALE GENOMIC DNA]</scope>
    <source>
        <strain evidence="1">cv. Chinese Spring</strain>
    </source>
</reference>